<protein>
    <submittedName>
        <fullName evidence="1">Uncharacterized protein</fullName>
    </submittedName>
</protein>
<evidence type="ECO:0000313" key="1">
    <source>
        <dbReference type="EMBL" id="KAG9224091.1"/>
    </source>
</evidence>
<keyword evidence="2" id="KW-1185">Reference proteome</keyword>
<proteinExistence type="predicted"/>
<name>A0ACB7J4E4_PLECO</name>
<evidence type="ECO:0000313" key="2">
    <source>
        <dbReference type="Proteomes" id="UP000824881"/>
    </source>
</evidence>
<organism evidence="1 2">
    <name type="scientific">Pleurotus cornucopiae</name>
    <name type="common">Cornucopia mushroom</name>
    <dbReference type="NCBI Taxonomy" id="5321"/>
    <lineage>
        <taxon>Eukaryota</taxon>
        <taxon>Fungi</taxon>
        <taxon>Dikarya</taxon>
        <taxon>Basidiomycota</taxon>
        <taxon>Agaricomycotina</taxon>
        <taxon>Agaricomycetes</taxon>
        <taxon>Agaricomycetidae</taxon>
        <taxon>Agaricales</taxon>
        <taxon>Pleurotineae</taxon>
        <taxon>Pleurotaceae</taxon>
        <taxon>Pleurotus</taxon>
    </lineage>
</organism>
<accession>A0ACB7J4E4</accession>
<reference evidence="1 2" key="1">
    <citation type="journal article" date="2021" name="Appl. Environ. Microbiol.">
        <title>Genetic linkage and physical mapping for an oyster mushroom Pleurotus cornucopiae and QTL analysis for the trait cap color.</title>
        <authorList>
            <person name="Zhang Y."/>
            <person name="Gao W."/>
            <person name="Sonnenberg A."/>
            <person name="Chen Q."/>
            <person name="Zhang J."/>
            <person name="Huang C."/>
        </authorList>
    </citation>
    <scope>NUCLEOTIDE SEQUENCE [LARGE SCALE GENOMIC DNA]</scope>
    <source>
        <strain evidence="1">CCMSSC00406</strain>
    </source>
</reference>
<comment type="caution">
    <text evidence="1">The sequence shown here is derived from an EMBL/GenBank/DDBJ whole genome shotgun (WGS) entry which is preliminary data.</text>
</comment>
<dbReference type="EMBL" id="WQMT02000004">
    <property type="protein sequence ID" value="KAG9224091.1"/>
    <property type="molecule type" value="Genomic_DNA"/>
</dbReference>
<dbReference type="Proteomes" id="UP000824881">
    <property type="component" value="Unassembled WGS sequence"/>
</dbReference>
<sequence>MDGFDDLLAPSRSVLEENPFEDPFGKRSNSPDPWATPFLNSGHGGAHDDPYAGFGTSSAGASAAAPGSSAYDEHDEGHRTVEEEAKEEGPTSPGARDVREPPLAVESATSADPLESSRTKEEDATDTEDASLLPPSGSTQPRSPGFRESVPQFSETATIRPPQEDAFPSSSFSRSPPASTTIVTSPPPDIHGDGADANNAVSPIPPTPTSPRTESMIGSHAQPSPVVSNAHSAGADWGTPFSQASKPGPAFEQSFAGLGLGAESSGWQENATSPTATTTITTTKPSTSEDDSDDDTPIGQTFGKLVAQAESQQKRQRNDAGLQPVFVISVDDPQKVGDPIRGYTMYTVHTRTTSPMFQKSAFSVLRRYSDFLWLYETLSANNPGVVVPPVPDKNPFGRFDDQFVKQRRFALEKCIQKIANHPLLGKDADLKIFLESDTFALDIKHRKAELAHERGGIMASIGQAVAGPRFYETDEWFDRQKVYLDSLESQLRGLAKAIDAVAKQRSELAAATGEFSQSVGDLSASDIGKGLSHSLSGLADVERMAQEIQSTQSEQDLTTIMGTVDEYARLINSVRMAFSSRIRTYHAWKQSESDLIRVKQSHEKNRAQGRIATDRLSYSLSQIAEAEKRAAESKHEFEHVSKLVKSELARFEQERVSDFKDSLHAFLEGMIERQKQLINAWEGYQQMLLKRDNARHPANGREAPAPA</sequence>
<gene>
    <name evidence="1" type="ORF">CCMSSC00406_0010025</name>
</gene>